<dbReference type="GO" id="GO:0006887">
    <property type="term" value="P:exocytosis"/>
    <property type="evidence" value="ECO:0007669"/>
    <property type="project" value="TreeGrafter"/>
</dbReference>
<dbReference type="PANTHER" id="PTHR19957">
    <property type="entry name" value="SYNTAXIN"/>
    <property type="match status" value="1"/>
</dbReference>
<evidence type="ECO:0000256" key="7">
    <source>
        <dbReference type="SAM" id="MobiDB-lite"/>
    </source>
</evidence>
<dbReference type="InterPro" id="IPR000727">
    <property type="entry name" value="T_SNARE_dom"/>
</dbReference>
<proteinExistence type="inferred from homology"/>
<feature type="domain" description="T-SNARE coiled-coil homology" evidence="9">
    <location>
        <begin position="222"/>
        <end position="284"/>
    </location>
</feature>
<dbReference type="PROSITE" id="PS50192">
    <property type="entry name" value="T_SNARE"/>
    <property type="match status" value="1"/>
</dbReference>
<dbReference type="Pfam" id="PF05739">
    <property type="entry name" value="SNARE"/>
    <property type="match status" value="1"/>
</dbReference>
<keyword evidence="6" id="KW-0175">Coiled coil</keyword>
<feature type="compositionally biased region" description="Polar residues" evidence="7">
    <location>
        <begin position="40"/>
        <end position="58"/>
    </location>
</feature>
<evidence type="ECO:0000256" key="5">
    <source>
        <dbReference type="ARBA" id="ARBA00023136"/>
    </source>
</evidence>
<dbReference type="InterPro" id="IPR006011">
    <property type="entry name" value="Syntaxin_N"/>
</dbReference>
<dbReference type="HOGENOM" id="CLU_042423_0_0_1"/>
<feature type="transmembrane region" description="Helical" evidence="8">
    <location>
        <begin position="296"/>
        <end position="319"/>
    </location>
</feature>
<comment type="subcellular location">
    <subcellularLocation>
        <location evidence="1">Membrane</location>
        <topology evidence="1">Single-pass type IV membrane protein</topology>
    </subcellularLocation>
</comment>
<dbReference type="InterPro" id="IPR045242">
    <property type="entry name" value="Syntaxin"/>
</dbReference>
<evidence type="ECO:0000256" key="1">
    <source>
        <dbReference type="ARBA" id="ARBA00004211"/>
    </source>
</evidence>
<dbReference type="OrthoDB" id="10255013at2759"/>
<evidence type="ECO:0000313" key="12">
    <source>
        <dbReference type="Proteomes" id="UP000053110"/>
    </source>
</evidence>
<keyword evidence="3 8" id="KW-0812">Transmembrane</keyword>
<evidence type="ECO:0000256" key="4">
    <source>
        <dbReference type="ARBA" id="ARBA00022989"/>
    </source>
</evidence>
<dbReference type="GO" id="GO:0005484">
    <property type="term" value="F:SNAP receptor activity"/>
    <property type="evidence" value="ECO:0007669"/>
    <property type="project" value="TreeGrafter"/>
</dbReference>
<feature type="compositionally biased region" description="Polar residues" evidence="7">
    <location>
        <begin position="1"/>
        <end position="15"/>
    </location>
</feature>
<feature type="coiled-coil region" evidence="6">
    <location>
        <begin position="260"/>
        <end position="294"/>
    </location>
</feature>
<dbReference type="Gene3D" id="1.20.58.70">
    <property type="match status" value="1"/>
</dbReference>
<reference evidence="11" key="3">
    <citation type="submission" date="2018-07" db="EMBL/GenBank/DDBJ databases">
        <authorList>
            <person name="Quirk P.G."/>
            <person name="Krulwich T.A."/>
        </authorList>
    </citation>
    <scope>NUCLEOTIDE SEQUENCE</scope>
    <source>
        <strain evidence="11">96224</strain>
    </source>
</reference>
<dbReference type="GO" id="GO:0048278">
    <property type="term" value="P:vesicle docking"/>
    <property type="evidence" value="ECO:0007669"/>
    <property type="project" value="TreeGrafter"/>
</dbReference>
<dbReference type="EMBL" id="KE373658">
    <property type="protein sequence ID" value="EPQ67316.1"/>
    <property type="molecule type" value="Genomic_DNA"/>
</dbReference>
<dbReference type="GO" id="GO:0012505">
    <property type="term" value="C:endomembrane system"/>
    <property type="evidence" value="ECO:0007669"/>
    <property type="project" value="TreeGrafter"/>
</dbReference>
<dbReference type="AlphaFoldDB" id="A0A061HKP7"/>
<keyword evidence="5 8" id="KW-0472">Membrane</keyword>
<gene>
    <name evidence="10" type="ORF">BGT96224_5183</name>
    <name evidence="11" type="ORF">BGT96224V2_LOCUS1090</name>
</gene>
<organism evidence="11">
    <name type="scientific">Blumeria graminis f. sp. tritici 96224</name>
    <dbReference type="NCBI Taxonomy" id="1268274"/>
    <lineage>
        <taxon>Eukaryota</taxon>
        <taxon>Fungi</taxon>
        <taxon>Dikarya</taxon>
        <taxon>Ascomycota</taxon>
        <taxon>Pezizomycotina</taxon>
        <taxon>Leotiomycetes</taxon>
        <taxon>Erysiphales</taxon>
        <taxon>Erysiphaceae</taxon>
        <taxon>Blumeria</taxon>
    </lineage>
</organism>
<reference evidence="10" key="2">
    <citation type="submission" date="2013-01" db="EMBL/GenBank/DDBJ databases">
        <title>The wheat powdery mildew genome reveals unique evolution of an obligate biotroph.</title>
        <authorList>
            <person name="Oberhaensli S."/>
            <person name="Wicker T."/>
            <person name="Keller B."/>
        </authorList>
    </citation>
    <scope>NUCLEOTIDE SEQUENCE</scope>
    <source>
        <strain evidence="10">96224</strain>
    </source>
</reference>
<sequence>MVYSQQNQNGSNPYGNLSDAEAGISRNVGHERCNRRPGNPMNQGSVNSPPHQQNQAHTPTVLAQQDFLARVDFIKSEIRSLSSNVQEIAALHQRALTSPESNSSSPLENLVVQTQLKNTQIRDQIKQIEADAIKTQDGSKSLKARQAKQLKGEFEKSLNDYRQEELAYRQRYRDQIARQYRIVNPEASDAEVEEASKLDWGSEGVFQTALKSNRFGQVSSVLGDVRARHNELQRIESTLTDLANLFADMAQIVEAQDPVIENTEQNAIHANEHIDKANTQIDAAKNSAARARKLKWYCLLVVILIIVAIALGVGLGIGLTKSTNKAASSATNQN</sequence>
<dbReference type="GO" id="GO:0006906">
    <property type="term" value="P:vesicle fusion"/>
    <property type="evidence" value="ECO:0007669"/>
    <property type="project" value="TreeGrafter"/>
</dbReference>
<evidence type="ECO:0000259" key="9">
    <source>
        <dbReference type="PROSITE" id="PS50192"/>
    </source>
</evidence>
<name>A0A061HKP7_BLUGR</name>
<dbReference type="SMART" id="SM00503">
    <property type="entry name" value="SynN"/>
    <property type="match status" value="1"/>
</dbReference>
<protein>
    <submittedName>
        <fullName evidence="11">Bgt-5183</fullName>
    </submittedName>
    <submittedName>
        <fullName evidence="10">Plasma membrane t-SNARE protein</fullName>
    </submittedName>
</protein>
<reference evidence="12" key="1">
    <citation type="journal article" date="2013" name="Nat. Genet.">
        <title>The wheat powdery mildew genome shows the unique evolution of an obligate biotroph.</title>
        <authorList>
            <person name="Wicker T."/>
            <person name="Oberhaensli S."/>
            <person name="Parlange F."/>
            <person name="Buchmann J.P."/>
            <person name="Shatalina M."/>
            <person name="Roffler S."/>
            <person name="Ben-David R."/>
            <person name="Dolezel J."/>
            <person name="Simkova H."/>
            <person name="Schulze-Lefert P."/>
            <person name="Spanu P.D."/>
            <person name="Bruggmann R."/>
            <person name="Amselem J."/>
            <person name="Quesneville H."/>
            <person name="Ver Loren van Themaat E."/>
            <person name="Paape T."/>
            <person name="Shimizu K.K."/>
            <person name="Keller B."/>
        </authorList>
    </citation>
    <scope>NUCLEOTIDE SEQUENCE [LARGE SCALE GENOMIC DNA]</scope>
    <source>
        <strain evidence="12">96224</strain>
    </source>
</reference>
<feature type="region of interest" description="Disordered" evidence="7">
    <location>
        <begin position="1"/>
        <end position="58"/>
    </location>
</feature>
<dbReference type="EMBL" id="UIGY01000003">
    <property type="protein sequence ID" value="SUZ07919.1"/>
    <property type="molecule type" value="Genomic_DNA"/>
</dbReference>
<dbReference type="PANTHER" id="PTHR19957:SF307">
    <property type="entry name" value="PROTEIN SSO1-RELATED"/>
    <property type="match status" value="1"/>
</dbReference>
<dbReference type="GO" id="GO:0031201">
    <property type="term" value="C:SNARE complex"/>
    <property type="evidence" value="ECO:0007669"/>
    <property type="project" value="TreeGrafter"/>
</dbReference>
<dbReference type="GO" id="GO:0005886">
    <property type="term" value="C:plasma membrane"/>
    <property type="evidence" value="ECO:0007669"/>
    <property type="project" value="TreeGrafter"/>
</dbReference>
<evidence type="ECO:0000256" key="2">
    <source>
        <dbReference type="ARBA" id="ARBA00009063"/>
    </source>
</evidence>
<dbReference type="Proteomes" id="UP000053110">
    <property type="component" value="Unassembled WGS sequence"/>
</dbReference>
<feature type="coiled-coil region" evidence="6">
    <location>
        <begin position="111"/>
        <end position="164"/>
    </location>
</feature>
<dbReference type="Pfam" id="PF00804">
    <property type="entry name" value="Syntaxin"/>
    <property type="match status" value="1"/>
</dbReference>
<dbReference type="GO" id="GO:0000149">
    <property type="term" value="F:SNARE binding"/>
    <property type="evidence" value="ECO:0007669"/>
    <property type="project" value="TreeGrafter"/>
</dbReference>
<comment type="similarity">
    <text evidence="2">Belongs to the syntaxin family.</text>
</comment>
<dbReference type="GO" id="GO:0006886">
    <property type="term" value="P:intracellular protein transport"/>
    <property type="evidence" value="ECO:0007669"/>
    <property type="project" value="TreeGrafter"/>
</dbReference>
<dbReference type="SMART" id="SM00397">
    <property type="entry name" value="t_SNARE"/>
    <property type="match status" value="1"/>
</dbReference>
<evidence type="ECO:0000313" key="11">
    <source>
        <dbReference type="EMBL" id="SUZ07919.1"/>
    </source>
</evidence>
<dbReference type="SUPFAM" id="SSF47661">
    <property type="entry name" value="t-snare proteins"/>
    <property type="match status" value="1"/>
</dbReference>
<keyword evidence="4 8" id="KW-1133">Transmembrane helix</keyword>
<accession>A0A061HKP7</accession>
<dbReference type="InterPro" id="IPR010989">
    <property type="entry name" value="SNARE"/>
</dbReference>
<evidence type="ECO:0000313" key="10">
    <source>
        <dbReference type="EMBL" id="EPQ67316.1"/>
    </source>
</evidence>
<dbReference type="CDD" id="cd15849">
    <property type="entry name" value="SNARE_Sso1"/>
    <property type="match status" value="1"/>
</dbReference>
<evidence type="ECO:0000256" key="3">
    <source>
        <dbReference type="ARBA" id="ARBA00022692"/>
    </source>
</evidence>
<evidence type="ECO:0000256" key="6">
    <source>
        <dbReference type="SAM" id="Coils"/>
    </source>
</evidence>
<evidence type="ECO:0000256" key="8">
    <source>
        <dbReference type="SAM" id="Phobius"/>
    </source>
</evidence>